<dbReference type="RefSeq" id="WP_260900017.1">
    <property type="nucleotide sequence ID" value="NZ_JAOCZP010000001.1"/>
</dbReference>
<accession>A0ABT2LHG0</accession>
<dbReference type="PIRSF" id="PIRSF006281">
    <property type="entry name" value="MdoG"/>
    <property type="match status" value="1"/>
</dbReference>
<dbReference type="InterPro" id="IPR014438">
    <property type="entry name" value="Glucan_biosyn_MdoG/MdoD"/>
</dbReference>
<dbReference type="PANTHER" id="PTHR30504:SF2">
    <property type="entry name" value="GLUCANS BIOSYNTHESIS PROTEIN G"/>
    <property type="match status" value="1"/>
</dbReference>
<keyword evidence="4" id="KW-0574">Periplasm</keyword>
<dbReference type="InterPro" id="IPR013783">
    <property type="entry name" value="Ig-like_fold"/>
</dbReference>
<comment type="similarity">
    <text evidence="3">Belongs to the OpgD/OpgG family.</text>
</comment>
<gene>
    <name evidence="6" type="ORF">N5A92_01325</name>
</gene>
<feature type="domain" description="Glucan biosynthesis periplasmic MdoG C-terminal" evidence="5">
    <location>
        <begin position="36"/>
        <end position="516"/>
    </location>
</feature>
<dbReference type="Gene3D" id="2.70.98.10">
    <property type="match status" value="1"/>
</dbReference>
<comment type="pathway">
    <text evidence="2">Glycan metabolism; osmoregulated periplasmic glucan (OPG) biosynthesis.</text>
</comment>
<dbReference type="EMBL" id="JAOCZP010000001">
    <property type="protein sequence ID" value="MCT7373689.1"/>
    <property type="molecule type" value="Genomic_DNA"/>
</dbReference>
<evidence type="ECO:0000313" key="6">
    <source>
        <dbReference type="EMBL" id="MCT7373689.1"/>
    </source>
</evidence>
<dbReference type="InterPro" id="IPR007444">
    <property type="entry name" value="Glucan_biosyn_MdoG_C"/>
</dbReference>
<dbReference type="InterPro" id="IPR014756">
    <property type="entry name" value="Ig_E-set"/>
</dbReference>
<evidence type="ECO:0000256" key="3">
    <source>
        <dbReference type="ARBA" id="ARBA00009284"/>
    </source>
</evidence>
<comment type="subcellular location">
    <subcellularLocation>
        <location evidence="1">Periplasm</location>
    </subcellularLocation>
</comment>
<organism evidence="6 7">
    <name type="scientific">Chelativorans salis</name>
    <dbReference type="NCBI Taxonomy" id="2978478"/>
    <lineage>
        <taxon>Bacteria</taxon>
        <taxon>Pseudomonadati</taxon>
        <taxon>Pseudomonadota</taxon>
        <taxon>Alphaproteobacteria</taxon>
        <taxon>Hyphomicrobiales</taxon>
        <taxon>Phyllobacteriaceae</taxon>
        <taxon>Chelativorans</taxon>
    </lineage>
</organism>
<evidence type="ECO:0000313" key="7">
    <source>
        <dbReference type="Proteomes" id="UP001320831"/>
    </source>
</evidence>
<dbReference type="PANTHER" id="PTHR30504">
    <property type="entry name" value="GLUCANS BIOSYNTHESIS PROTEIN"/>
    <property type="match status" value="1"/>
</dbReference>
<dbReference type="Gene3D" id="2.60.40.10">
    <property type="entry name" value="Immunoglobulins"/>
    <property type="match status" value="1"/>
</dbReference>
<evidence type="ECO:0000256" key="4">
    <source>
        <dbReference type="ARBA" id="ARBA00022764"/>
    </source>
</evidence>
<keyword evidence="7" id="KW-1185">Reference proteome</keyword>
<sequence>MSAVFGVLSSSSASLKTSRALASEGAPKTRDEAVPFSFDILSEAMEARATEPYEAPSADLPKILADLTYDQHRAIRYRPERALWKGEAPFGLQAFHLGWLFKEPVNLHVVEGGAARPLVFSGDDFEYRPPLKADRFKGLSMPGVAGFRLHHPLNDPEIMDELVAFLGASYFRALGRGNVYGLSARGIAVDTATTKGEEFPRFTDFYIELPGHRDKDVTLYAALDGPSVTGAYAFRIMPGDNTQMEVTTRLYMRRKVERLGIAPMTSMFFFGENNSRAFDDYRAEVHDSDGLKIVRAGGEEIWRSLNNPSVLANSFFEEENPEAFGLFQRDRNFEDYQDGGAAYHRRPSLLVEPLGEWGKGFVHLIEIPTSLEINDNIVAYWVPEGEFTPGRTLEFSYRLTWGAIGERGDGMARVLGLRTGIGGVSGLEEDKVDKAVRKFVIDFEGDILRKFSDDPGISASISVGNGKIEHSTVSPVLDDTWRLAVDVRPNGGDPVEISAFLNSEDRRLSETWMYQWRRGDGNPS</sequence>
<evidence type="ECO:0000259" key="5">
    <source>
        <dbReference type="Pfam" id="PF04349"/>
    </source>
</evidence>
<reference evidence="6 7" key="1">
    <citation type="submission" date="2022-09" db="EMBL/GenBank/DDBJ databases">
        <title>Chelativorans salina sp. nov., a novel slightly halophilic bacterium isolated from a saline lake sediment enrichment.</title>
        <authorList>
            <person name="Gao L."/>
            <person name="Fang B.-Z."/>
            <person name="Li W.-J."/>
        </authorList>
    </citation>
    <scope>NUCLEOTIDE SEQUENCE [LARGE SCALE GENOMIC DNA]</scope>
    <source>
        <strain evidence="6 7">EGI FJ00035</strain>
    </source>
</reference>
<dbReference type="Proteomes" id="UP001320831">
    <property type="component" value="Unassembled WGS sequence"/>
</dbReference>
<protein>
    <submittedName>
        <fullName evidence="6">Glucan biosynthesis protein G</fullName>
    </submittedName>
</protein>
<dbReference type="InterPro" id="IPR014718">
    <property type="entry name" value="GH-type_carb-bd"/>
</dbReference>
<dbReference type="InterPro" id="IPR011013">
    <property type="entry name" value="Gal_mutarotase_sf_dom"/>
</dbReference>
<name>A0ABT2LHG0_9HYPH</name>
<dbReference type="SUPFAM" id="SSF81296">
    <property type="entry name" value="E set domains"/>
    <property type="match status" value="1"/>
</dbReference>
<dbReference type="Pfam" id="PF04349">
    <property type="entry name" value="MdoG"/>
    <property type="match status" value="1"/>
</dbReference>
<evidence type="ECO:0000256" key="2">
    <source>
        <dbReference type="ARBA" id="ARBA00005001"/>
    </source>
</evidence>
<dbReference type="SUPFAM" id="SSF74650">
    <property type="entry name" value="Galactose mutarotase-like"/>
    <property type="match status" value="1"/>
</dbReference>
<comment type="caution">
    <text evidence="6">The sequence shown here is derived from an EMBL/GenBank/DDBJ whole genome shotgun (WGS) entry which is preliminary data.</text>
</comment>
<proteinExistence type="inferred from homology"/>
<evidence type="ECO:0000256" key="1">
    <source>
        <dbReference type="ARBA" id="ARBA00004418"/>
    </source>
</evidence>